<dbReference type="InterPro" id="IPR052701">
    <property type="entry name" value="GAG_Ulvan_Degrading_Sulfatases"/>
</dbReference>
<name>A0ABZ0GKF5_9GAMM</name>
<feature type="chain" id="PRO_5046173753" evidence="3">
    <location>
        <begin position="30"/>
        <end position="510"/>
    </location>
</feature>
<accession>A0ABZ0GKF5</accession>
<feature type="domain" description="Sulfatase N-terminal" evidence="4">
    <location>
        <begin position="37"/>
        <end position="406"/>
    </location>
</feature>
<dbReference type="PROSITE" id="PS00523">
    <property type="entry name" value="SULFATASE_1"/>
    <property type="match status" value="1"/>
</dbReference>
<reference evidence="5 6" key="1">
    <citation type="submission" date="2023-09" db="EMBL/GenBank/DDBJ databases">
        <authorList>
            <person name="Qi X."/>
        </authorList>
    </citation>
    <scope>NUCLEOTIDE SEQUENCE [LARGE SCALE GENOMIC DNA]</scope>
    <source>
        <strain evidence="5 6">S1-1</strain>
    </source>
</reference>
<proteinExistence type="inferred from homology"/>
<feature type="signal peptide" evidence="3">
    <location>
        <begin position="1"/>
        <end position="29"/>
    </location>
</feature>
<keyword evidence="3" id="KW-0732">Signal</keyword>
<dbReference type="PROSITE" id="PS00149">
    <property type="entry name" value="SULFATASE_2"/>
    <property type="match status" value="1"/>
</dbReference>
<evidence type="ECO:0000256" key="2">
    <source>
        <dbReference type="ARBA" id="ARBA00022801"/>
    </source>
</evidence>
<dbReference type="SUPFAM" id="SSF53649">
    <property type="entry name" value="Alkaline phosphatase-like"/>
    <property type="match status" value="1"/>
</dbReference>
<dbReference type="InterPro" id="IPR000917">
    <property type="entry name" value="Sulfatase_N"/>
</dbReference>
<keyword evidence="2" id="KW-0378">Hydrolase</keyword>
<keyword evidence="6" id="KW-1185">Reference proteome</keyword>
<organism evidence="5 6">
    <name type="scientific">Thalassotalea fonticola</name>
    <dbReference type="NCBI Taxonomy" id="3065649"/>
    <lineage>
        <taxon>Bacteria</taxon>
        <taxon>Pseudomonadati</taxon>
        <taxon>Pseudomonadota</taxon>
        <taxon>Gammaproteobacteria</taxon>
        <taxon>Alteromonadales</taxon>
        <taxon>Colwelliaceae</taxon>
        <taxon>Thalassotalea</taxon>
    </lineage>
</organism>
<dbReference type="PANTHER" id="PTHR43751">
    <property type="entry name" value="SULFATASE"/>
    <property type="match status" value="1"/>
</dbReference>
<evidence type="ECO:0000256" key="3">
    <source>
        <dbReference type="SAM" id="SignalP"/>
    </source>
</evidence>
<gene>
    <name evidence="5" type="ORF">RI844_12900</name>
</gene>
<protein>
    <submittedName>
        <fullName evidence="5">Arylsulfatase</fullName>
    </submittedName>
</protein>
<evidence type="ECO:0000259" key="4">
    <source>
        <dbReference type="Pfam" id="PF00884"/>
    </source>
</evidence>
<dbReference type="InterPro" id="IPR017850">
    <property type="entry name" value="Alkaline_phosphatase_core_sf"/>
</dbReference>
<dbReference type="EMBL" id="CP136600">
    <property type="protein sequence ID" value="WOH36266.1"/>
    <property type="molecule type" value="Genomic_DNA"/>
</dbReference>
<dbReference type="Proteomes" id="UP001301442">
    <property type="component" value="Chromosome"/>
</dbReference>
<evidence type="ECO:0000313" key="5">
    <source>
        <dbReference type="EMBL" id="WOH36266.1"/>
    </source>
</evidence>
<comment type="similarity">
    <text evidence="1">Belongs to the sulfatase family.</text>
</comment>
<dbReference type="Pfam" id="PF00884">
    <property type="entry name" value="Sulfatase"/>
    <property type="match status" value="1"/>
</dbReference>
<dbReference type="PANTHER" id="PTHR43751:SF7">
    <property type="entry name" value="ARYLSULPHATASE A"/>
    <property type="match status" value="1"/>
</dbReference>
<dbReference type="CDD" id="cd16143">
    <property type="entry name" value="ARS_like"/>
    <property type="match status" value="1"/>
</dbReference>
<sequence length="510" mass="55763">MFTKKSLNKFFKLSLTLLTTLGGVSYSYAETENTSSPNIVIIYTDDLGIGDVSAYGMGKLSTPNIDSIAEQGIRFSNGYATAATCTPSRFSILTGQYPWRKGAAILPGDAPLLIDPSKITLPKMLKKAGYRTAVIGKWHLGLGSGQMDWNEHIPLGPNEVGFDYSYIMAATNDRVPNVYVKNGNVVGLEKNDPLQVSYQKNFPGEPTGIDNPELLTKMSFSNGHYHSINNGVPRIGYQKGGKSAQWIDEEMSDLFLNEAQNFVKANKSKPFFLFYTLHQPHVPRIPNQRFVGKSGLGPRGDAILEADWAIGEFLTTLEQTGLTDNTLVVFSSDNGPVLDDGYHDDAVTKLGKHTPAGNLRGGKYSLFDAGAHIPFMISWPGKIKPGVSDALVSQHDLLASLANLTGQQIAASDSQDHLDALLGKSKQGRQGLVVQALGGKTAYREGNWLFIPPYWGDEKLAKEDVETGYCSCYQLYDLNEDPGQMHNVAKEFPNETKAMLTAYRTVMASN</sequence>
<evidence type="ECO:0000256" key="1">
    <source>
        <dbReference type="ARBA" id="ARBA00008779"/>
    </source>
</evidence>
<dbReference type="Gene3D" id="3.30.1120.10">
    <property type="match status" value="1"/>
</dbReference>
<dbReference type="Gene3D" id="3.40.720.10">
    <property type="entry name" value="Alkaline Phosphatase, subunit A"/>
    <property type="match status" value="1"/>
</dbReference>
<dbReference type="InterPro" id="IPR024607">
    <property type="entry name" value="Sulfatase_CS"/>
</dbReference>
<dbReference type="RefSeq" id="WP_348395080.1">
    <property type="nucleotide sequence ID" value="NZ_CP136600.1"/>
</dbReference>
<evidence type="ECO:0000313" key="6">
    <source>
        <dbReference type="Proteomes" id="UP001301442"/>
    </source>
</evidence>